<evidence type="ECO:0000313" key="3">
    <source>
        <dbReference type="Proteomes" id="UP000218164"/>
    </source>
</evidence>
<gene>
    <name evidence="2" type="ORF">ASJ81_20330</name>
</gene>
<sequence>MALREMHKKCIKLDPKIWIGLYVIFSTGLLYCYPPFQVSHFGINNATVNATLENQYRATLAQILGGGAVLVGIYFAWKNLEVAQATLKSDQETSQKKLEVALATLDSNMKTDQGNLKVSQEGQITERFTRAVDQLGAIDQLGNPAIEIRLGGIYALERIANESEKDHWPIMEILTAYVRKNSPIEMAEIQEKVSLDIQAILTVIGRRNVSSSN</sequence>
<proteinExistence type="predicted"/>
<keyword evidence="1" id="KW-1133">Transmembrane helix</keyword>
<accession>A0A2A2HT79</accession>
<dbReference type="EMBL" id="LMVP01000234">
    <property type="protein sequence ID" value="PAV12500.1"/>
    <property type="molecule type" value="Genomic_DNA"/>
</dbReference>
<protein>
    <submittedName>
        <fullName evidence="2">Uncharacterized protein</fullName>
    </submittedName>
</protein>
<keyword evidence="3" id="KW-1185">Reference proteome</keyword>
<keyword evidence="1" id="KW-0812">Transmembrane</keyword>
<evidence type="ECO:0000313" key="2">
    <source>
        <dbReference type="EMBL" id="PAV12500.1"/>
    </source>
</evidence>
<organism evidence="2 3">
    <name type="scientific">Methanosarcina spelaei</name>
    <dbReference type="NCBI Taxonomy" id="1036679"/>
    <lineage>
        <taxon>Archaea</taxon>
        <taxon>Methanobacteriati</taxon>
        <taxon>Methanobacteriota</taxon>
        <taxon>Stenosarchaea group</taxon>
        <taxon>Methanomicrobia</taxon>
        <taxon>Methanosarcinales</taxon>
        <taxon>Methanosarcinaceae</taxon>
        <taxon>Methanosarcina</taxon>
    </lineage>
</organism>
<comment type="caution">
    <text evidence="2">The sequence shown here is derived from an EMBL/GenBank/DDBJ whole genome shotgun (WGS) entry which is preliminary data.</text>
</comment>
<reference evidence="2 3" key="1">
    <citation type="journal article" date="2017" name="BMC Genomics">
        <title>Genomic analysis of methanogenic archaea reveals a shift towards energy conservation.</title>
        <authorList>
            <person name="Gilmore S.P."/>
            <person name="Henske J.K."/>
            <person name="Sexton J.A."/>
            <person name="Solomon K.V."/>
            <person name="Seppala S."/>
            <person name="Yoo J.I."/>
            <person name="Huyett L.M."/>
            <person name="Pressman A."/>
            <person name="Cogan J.Z."/>
            <person name="Kivenson V."/>
            <person name="Peng X."/>
            <person name="Tan Y."/>
            <person name="Valentine D.L."/>
            <person name="O'Malley M.A."/>
        </authorList>
    </citation>
    <scope>NUCLEOTIDE SEQUENCE [LARGE SCALE GENOMIC DNA]</scope>
    <source>
        <strain evidence="2 3">MC-15</strain>
    </source>
</reference>
<feature type="transmembrane region" description="Helical" evidence="1">
    <location>
        <begin position="17"/>
        <end position="36"/>
    </location>
</feature>
<dbReference type="OrthoDB" id="137892at2157"/>
<evidence type="ECO:0000256" key="1">
    <source>
        <dbReference type="SAM" id="Phobius"/>
    </source>
</evidence>
<name>A0A2A2HT79_9EURY</name>
<dbReference type="RefSeq" id="WP_095644620.1">
    <property type="nucleotide sequence ID" value="NZ_LMVP01000234.1"/>
</dbReference>
<feature type="transmembrane region" description="Helical" evidence="1">
    <location>
        <begin position="56"/>
        <end position="77"/>
    </location>
</feature>
<dbReference type="AlphaFoldDB" id="A0A2A2HT79"/>
<keyword evidence="1" id="KW-0472">Membrane</keyword>
<dbReference type="Proteomes" id="UP000218164">
    <property type="component" value="Unassembled WGS sequence"/>
</dbReference>